<dbReference type="Gene3D" id="3.40.50.2300">
    <property type="match status" value="1"/>
</dbReference>
<protein>
    <submittedName>
        <fullName evidence="8">Response regulator receiver domain-containing protein</fullName>
    </submittedName>
</protein>
<accession>A0A3N1P8D3</accession>
<name>A0A3N1P8D3_9GAMM</name>
<keyword evidence="3" id="KW-0805">Transcription regulation</keyword>
<dbReference type="PANTHER" id="PTHR48111">
    <property type="entry name" value="REGULATOR OF RPOS"/>
    <property type="match status" value="1"/>
</dbReference>
<dbReference type="InterPro" id="IPR011006">
    <property type="entry name" value="CheY-like_superfamily"/>
</dbReference>
<keyword evidence="2" id="KW-0902">Two-component regulatory system</keyword>
<evidence type="ECO:0000256" key="2">
    <source>
        <dbReference type="ARBA" id="ARBA00023012"/>
    </source>
</evidence>
<dbReference type="OrthoDB" id="5696993at2"/>
<dbReference type="GO" id="GO:0032993">
    <property type="term" value="C:protein-DNA complex"/>
    <property type="evidence" value="ECO:0007669"/>
    <property type="project" value="TreeGrafter"/>
</dbReference>
<dbReference type="InterPro" id="IPR001789">
    <property type="entry name" value="Sig_transdc_resp-reg_receiver"/>
</dbReference>
<evidence type="ECO:0000256" key="6">
    <source>
        <dbReference type="PROSITE-ProRule" id="PRU00169"/>
    </source>
</evidence>
<reference evidence="8 9" key="1">
    <citation type="submission" date="2018-11" db="EMBL/GenBank/DDBJ databases">
        <title>Genomic Encyclopedia of Type Strains, Phase IV (KMG-IV): sequencing the most valuable type-strain genomes for metagenomic binning, comparative biology and taxonomic classification.</title>
        <authorList>
            <person name="Goeker M."/>
        </authorList>
    </citation>
    <scope>NUCLEOTIDE SEQUENCE [LARGE SCALE GENOMIC DNA]</scope>
    <source>
        <strain evidence="8 9">DSM 21945</strain>
    </source>
</reference>
<dbReference type="SMART" id="SM00448">
    <property type="entry name" value="REC"/>
    <property type="match status" value="1"/>
</dbReference>
<dbReference type="Proteomes" id="UP000268033">
    <property type="component" value="Unassembled WGS sequence"/>
</dbReference>
<dbReference type="CDD" id="cd00156">
    <property type="entry name" value="REC"/>
    <property type="match status" value="1"/>
</dbReference>
<keyword evidence="9" id="KW-1185">Reference proteome</keyword>
<evidence type="ECO:0000256" key="5">
    <source>
        <dbReference type="ARBA" id="ARBA00023163"/>
    </source>
</evidence>
<dbReference type="PANTHER" id="PTHR48111:SF1">
    <property type="entry name" value="TWO-COMPONENT RESPONSE REGULATOR ORR33"/>
    <property type="match status" value="1"/>
</dbReference>
<dbReference type="GO" id="GO:0005829">
    <property type="term" value="C:cytosol"/>
    <property type="evidence" value="ECO:0007669"/>
    <property type="project" value="TreeGrafter"/>
</dbReference>
<evidence type="ECO:0000259" key="7">
    <source>
        <dbReference type="PROSITE" id="PS50110"/>
    </source>
</evidence>
<sequence>MDNHILVVDDDPQFRELALEILDGKAARLAAVANATEAQAYCEELDPDIIILDLSLPDEDGISLAPKLVAEHRAVIFVSGHSDMEKRIQAWQAGAADFIAKPFAVAEFVARVEHCSQYLASKKRLSEKEAKSRAMAFASMKEASQYGFITQFLKKLMACQNEEQLADLFFAATDFFAFKASLCFHKDDELLFFGPCRQPVSPIEQNIFRLLISEGRLYPFQSRLMVNDQHVSFLVKDMPQDDVESGKLRDVVAVLVEGMEAKWRDLHRQRTMSNMVDALQHSMTELADTIRQYDKRLESLIGDLNNEIRMSFHILELNEQQEAFFSGLIEKGAETLRDTEGDLRELQVRLKTMLDAAKTAIALEQATAPPPQAEDDDVELF</sequence>
<dbReference type="GO" id="GO:0006355">
    <property type="term" value="P:regulation of DNA-templated transcription"/>
    <property type="evidence" value="ECO:0007669"/>
    <property type="project" value="TreeGrafter"/>
</dbReference>
<feature type="domain" description="Response regulatory" evidence="7">
    <location>
        <begin position="4"/>
        <end position="116"/>
    </location>
</feature>
<dbReference type="InterPro" id="IPR039420">
    <property type="entry name" value="WalR-like"/>
</dbReference>
<dbReference type="GO" id="GO:0000156">
    <property type="term" value="F:phosphorelay response regulator activity"/>
    <property type="evidence" value="ECO:0007669"/>
    <property type="project" value="TreeGrafter"/>
</dbReference>
<organism evidence="8 9">
    <name type="scientific">Gallaecimonas pentaromativorans</name>
    <dbReference type="NCBI Taxonomy" id="584787"/>
    <lineage>
        <taxon>Bacteria</taxon>
        <taxon>Pseudomonadati</taxon>
        <taxon>Pseudomonadota</taxon>
        <taxon>Gammaproteobacteria</taxon>
        <taxon>Enterobacterales</taxon>
        <taxon>Gallaecimonadaceae</taxon>
        <taxon>Gallaecimonas</taxon>
    </lineage>
</organism>
<gene>
    <name evidence="8" type="ORF">EDC28_10652</name>
</gene>
<dbReference type="PROSITE" id="PS50110">
    <property type="entry name" value="RESPONSE_REGULATORY"/>
    <property type="match status" value="1"/>
</dbReference>
<evidence type="ECO:0000256" key="3">
    <source>
        <dbReference type="ARBA" id="ARBA00023015"/>
    </source>
</evidence>
<proteinExistence type="predicted"/>
<dbReference type="EMBL" id="RJUL01000006">
    <property type="protein sequence ID" value="ROQ24805.1"/>
    <property type="molecule type" value="Genomic_DNA"/>
</dbReference>
<evidence type="ECO:0000256" key="1">
    <source>
        <dbReference type="ARBA" id="ARBA00022553"/>
    </source>
</evidence>
<dbReference type="SUPFAM" id="SSF52172">
    <property type="entry name" value="CheY-like"/>
    <property type="match status" value="1"/>
</dbReference>
<comment type="caution">
    <text evidence="8">The sequence shown here is derived from an EMBL/GenBank/DDBJ whole genome shotgun (WGS) entry which is preliminary data.</text>
</comment>
<keyword evidence="4" id="KW-0238">DNA-binding</keyword>
<evidence type="ECO:0000313" key="9">
    <source>
        <dbReference type="Proteomes" id="UP000268033"/>
    </source>
</evidence>
<dbReference type="GO" id="GO:0000976">
    <property type="term" value="F:transcription cis-regulatory region binding"/>
    <property type="evidence" value="ECO:0007669"/>
    <property type="project" value="TreeGrafter"/>
</dbReference>
<dbReference type="AlphaFoldDB" id="A0A3N1P8D3"/>
<dbReference type="Pfam" id="PF00072">
    <property type="entry name" value="Response_reg"/>
    <property type="match status" value="1"/>
</dbReference>
<keyword evidence="1 6" id="KW-0597">Phosphoprotein</keyword>
<dbReference type="RefSeq" id="WP_050659982.1">
    <property type="nucleotide sequence ID" value="NZ_JBLXAC010000008.1"/>
</dbReference>
<dbReference type="STRING" id="584787.GCA_001247655_01081"/>
<feature type="modified residue" description="4-aspartylphosphate" evidence="6">
    <location>
        <position position="53"/>
    </location>
</feature>
<evidence type="ECO:0000313" key="8">
    <source>
        <dbReference type="EMBL" id="ROQ24805.1"/>
    </source>
</evidence>
<keyword evidence="5" id="KW-0804">Transcription</keyword>
<evidence type="ECO:0000256" key="4">
    <source>
        <dbReference type="ARBA" id="ARBA00023125"/>
    </source>
</evidence>